<dbReference type="Pfam" id="PF16556">
    <property type="entry name" value="IL17R_fnIII_D1"/>
    <property type="match status" value="1"/>
</dbReference>
<dbReference type="Proteomes" id="UP000008672">
    <property type="component" value="Unassembled WGS sequence"/>
</dbReference>
<comment type="subcellular location">
    <subcellularLocation>
        <location evidence="1">Cell membrane</location>
        <topology evidence="1">Single-pass type I membrane protein</topology>
    </subcellularLocation>
</comment>
<proteinExistence type="predicted"/>
<dbReference type="Ensembl" id="ENSLACT00000012311.1">
    <property type="protein sequence ID" value="ENSLACP00000012219.1"/>
    <property type="gene ID" value="ENSLACG00000010755.1"/>
</dbReference>
<dbReference type="PANTHER" id="PTHR15583:SF11">
    <property type="entry name" value="INTERLEUKIN-17 RECEPTOR B"/>
    <property type="match status" value="1"/>
</dbReference>
<reference evidence="10" key="3">
    <citation type="submission" date="2025-09" db="UniProtKB">
        <authorList>
            <consortium name="Ensembl"/>
        </authorList>
    </citation>
    <scope>IDENTIFICATION</scope>
</reference>
<keyword evidence="4" id="KW-0732">Signal</keyword>
<dbReference type="GO" id="GO:0030368">
    <property type="term" value="F:interleukin-17 receptor activity"/>
    <property type="evidence" value="ECO:0007669"/>
    <property type="project" value="InterPro"/>
</dbReference>
<dbReference type="PANTHER" id="PTHR15583">
    <property type="entry name" value="INTERLEUKIN-17 RECEPTOR"/>
    <property type="match status" value="1"/>
</dbReference>
<evidence type="ECO:0000256" key="6">
    <source>
        <dbReference type="ARBA" id="ARBA00023136"/>
    </source>
</evidence>
<evidence type="ECO:0000259" key="9">
    <source>
        <dbReference type="PROSITE" id="PS51534"/>
    </source>
</evidence>
<dbReference type="Gene3D" id="2.60.40.2160">
    <property type="entry name" value="Interleukin-17 receptor A/B, fibronectin-III-like domain 1"/>
    <property type="match status" value="1"/>
</dbReference>
<organism evidence="10 11">
    <name type="scientific">Latimeria chalumnae</name>
    <name type="common">Coelacanth</name>
    <dbReference type="NCBI Taxonomy" id="7897"/>
    <lineage>
        <taxon>Eukaryota</taxon>
        <taxon>Metazoa</taxon>
        <taxon>Chordata</taxon>
        <taxon>Craniata</taxon>
        <taxon>Vertebrata</taxon>
        <taxon>Euteleostomi</taxon>
        <taxon>Coelacanthiformes</taxon>
        <taxon>Coelacanthidae</taxon>
        <taxon>Latimeria</taxon>
    </lineage>
</organism>
<dbReference type="InterPro" id="IPR039465">
    <property type="entry name" value="IL-17_rcpt-like"/>
</dbReference>
<dbReference type="PROSITE" id="PS51534">
    <property type="entry name" value="SEFIR"/>
    <property type="match status" value="1"/>
</dbReference>
<dbReference type="GeneTree" id="ENSGT00940000161145"/>
<keyword evidence="8" id="KW-0325">Glycoprotein</keyword>
<sequence length="481" mass="55473">MYLNNLGSAPEEWTVHHDATPSDLHKLYDPTLTLSTTNEIVLNVSWSLSADGSINELKATMVCLALPRDLRNIQCVRCNYINKFENERDHNGENWQFSYAGFTVEKSTQYYIDAYNIPTGNIGEDFPSKSKRYNTPGCKDSIMKYSKQCVTSGSLWEPNLNICKIGDKVEVKFTSSRHALRYKCLLKAETILRLLVLTYLNETNITISLPVNDTSENIGVKLIPELTGCRDDCKTYYKTLDCFKKPVVPFYSTHFCQKRQIYSEILPTLIHNEVSSILPSPNEIYLKFLSKKKEKLLLLRWADLKLVRILIIYSQDNQLFQNAVIAFAEFLQMYCQFEVIFDMWQKGKIAAMGPVQWLALQKDHVDKILFLCPPIAKSQQETASFLEAEDCKQINCSEDLFTLATNLFCSDFKYQSSLCKYMVVYFDEISSKKEIPGILSCCKTYGLMRDIDQFYKGLCRRTYNEIHGREANSEHLKKLKN</sequence>
<dbReference type="Gene3D" id="2.60.40.2150">
    <property type="entry name" value="Interleukin-17 receptor A/B, fibronectin-III-like domain 2"/>
    <property type="match status" value="1"/>
</dbReference>
<dbReference type="EMBL" id="AFYH01044123">
    <property type="status" value="NOT_ANNOTATED_CDS"/>
    <property type="molecule type" value="Genomic_DNA"/>
</dbReference>
<dbReference type="EMBL" id="AFYH01044122">
    <property type="status" value="NOT_ANNOTATED_CDS"/>
    <property type="molecule type" value="Genomic_DNA"/>
</dbReference>
<keyword evidence="5" id="KW-1133">Transmembrane helix</keyword>
<evidence type="ECO:0000256" key="5">
    <source>
        <dbReference type="ARBA" id="ARBA00022989"/>
    </source>
</evidence>
<evidence type="ECO:0000256" key="2">
    <source>
        <dbReference type="ARBA" id="ARBA00022475"/>
    </source>
</evidence>
<dbReference type="InterPro" id="IPR032356">
    <property type="entry name" value="IL17R_A/B_N"/>
</dbReference>
<evidence type="ECO:0000313" key="11">
    <source>
        <dbReference type="Proteomes" id="UP000008672"/>
    </source>
</evidence>
<dbReference type="Gene3D" id="3.40.50.11530">
    <property type="match status" value="1"/>
</dbReference>
<evidence type="ECO:0000256" key="4">
    <source>
        <dbReference type="ARBA" id="ARBA00022729"/>
    </source>
</evidence>
<keyword evidence="6" id="KW-0472">Membrane</keyword>
<keyword evidence="11" id="KW-1185">Reference proteome</keyword>
<dbReference type="eggNOG" id="ENOG502RD98">
    <property type="taxonomic scope" value="Eukaryota"/>
</dbReference>
<dbReference type="Bgee" id="ENSLACG00000010755">
    <property type="expression patterns" value="Expressed in chordate pharynx and 1 other cell type or tissue"/>
</dbReference>
<dbReference type="FunCoup" id="H3ARE8">
    <property type="interactions" value="356"/>
</dbReference>
<evidence type="ECO:0000256" key="8">
    <source>
        <dbReference type="ARBA" id="ARBA00023180"/>
    </source>
</evidence>
<dbReference type="InterPro" id="IPR038683">
    <property type="entry name" value="IL17RA/B_FnIII-like_1_sf"/>
</dbReference>
<gene>
    <name evidence="10" type="primary">IL17RB</name>
</gene>
<protein>
    <submittedName>
        <fullName evidence="10">Interleukin 17 receptor B</fullName>
    </submittedName>
</protein>
<dbReference type="Pfam" id="PF08357">
    <property type="entry name" value="SEFIR"/>
    <property type="match status" value="1"/>
</dbReference>
<dbReference type="EMBL" id="AFYH01044121">
    <property type="status" value="NOT_ANNOTATED_CDS"/>
    <property type="molecule type" value="Genomic_DNA"/>
</dbReference>
<name>H3ARE8_LATCH</name>
<evidence type="ECO:0000256" key="1">
    <source>
        <dbReference type="ARBA" id="ARBA00004251"/>
    </source>
</evidence>
<dbReference type="STRING" id="7897.ENSLACP00000012219"/>
<dbReference type="GO" id="GO:0005886">
    <property type="term" value="C:plasma membrane"/>
    <property type="evidence" value="ECO:0007669"/>
    <property type="project" value="UniProtKB-SubCell"/>
</dbReference>
<dbReference type="HOGENOM" id="CLU_037593_0_0_1"/>
<accession>H3ARE8</accession>
<keyword evidence="3" id="KW-0812">Transmembrane</keyword>
<evidence type="ECO:0000313" key="10">
    <source>
        <dbReference type="Ensembl" id="ENSLACP00000012219.1"/>
    </source>
</evidence>
<keyword evidence="7" id="KW-0675">Receptor</keyword>
<dbReference type="InterPro" id="IPR013568">
    <property type="entry name" value="SEFIR_dom"/>
</dbReference>
<reference evidence="10" key="2">
    <citation type="submission" date="2025-08" db="UniProtKB">
        <authorList>
            <consortium name="Ensembl"/>
        </authorList>
    </citation>
    <scope>IDENTIFICATION</scope>
</reference>
<keyword evidence="2" id="KW-1003">Cell membrane</keyword>
<dbReference type="EMBL" id="AFYH01044124">
    <property type="status" value="NOT_ANNOTATED_CDS"/>
    <property type="molecule type" value="Genomic_DNA"/>
</dbReference>
<dbReference type="AlphaFoldDB" id="H3ARE8"/>
<feature type="domain" description="SEFIR" evidence="9">
    <location>
        <begin position="306"/>
        <end position="456"/>
    </location>
</feature>
<dbReference type="InterPro" id="IPR043046">
    <property type="entry name" value="IL17RA/B_FnIII-like_2_sf"/>
</dbReference>
<evidence type="ECO:0000256" key="7">
    <source>
        <dbReference type="ARBA" id="ARBA00023170"/>
    </source>
</evidence>
<evidence type="ECO:0000256" key="3">
    <source>
        <dbReference type="ARBA" id="ARBA00022692"/>
    </source>
</evidence>
<dbReference type="InParanoid" id="H3ARE8"/>
<reference evidence="11" key="1">
    <citation type="submission" date="2011-08" db="EMBL/GenBank/DDBJ databases">
        <title>The draft genome of Latimeria chalumnae.</title>
        <authorList>
            <person name="Di Palma F."/>
            <person name="Alfoldi J."/>
            <person name="Johnson J."/>
            <person name="Berlin A."/>
            <person name="Gnerre S."/>
            <person name="Jaffe D."/>
            <person name="MacCallum I."/>
            <person name="Young S."/>
            <person name="Walker B.J."/>
            <person name="Lander E."/>
            <person name="Lindblad-Toh K."/>
        </authorList>
    </citation>
    <scope>NUCLEOTIDE SEQUENCE [LARGE SCALE GENOMIC DNA]</scope>
    <source>
        <strain evidence="11">Wild caught</strain>
    </source>
</reference>
<dbReference type="OMA" id="HKYMVVY"/>